<keyword evidence="7" id="KW-0328">Glycosyltransferase</keyword>
<dbReference type="PANTHER" id="PTHR43867">
    <property type="entry name" value="CELLULOSE SYNTHASE CATALYTIC SUBUNIT A [UDP-FORMING]"/>
    <property type="match status" value="1"/>
</dbReference>
<dbReference type="InterPro" id="IPR050321">
    <property type="entry name" value="Glycosyltr_2/OpgH_subfam"/>
</dbReference>
<keyword evidence="10 12" id="KW-1133">Transmembrane helix</keyword>
<evidence type="ECO:0000256" key="7">
    <source>
        <dbReference type="ARBA" id="ARBA00022676"/>
    </source>
</evidence>
<keyword evidence="11 12" id="KW-0472">Membrane</keyword>
<feature type="transmembrane region" description="Helical" evidence="12">
    <location>
        <begin position="52"/>
        <end position="78"/>
    </location>
</feature>
<feature type="transmembrane region" description="Helical" evidence="12">
    <location>
        <begin position="394"/>
        <end position="414"/>
    </location>
</feature>
<dbReference type="Gene3D" id="3.90.550.10">
    <property type="entry name" value="Spore Coat Polysaccharide Biosynthesis Protein SpsA, Chain A"/>
    <property type="match status" value="1"/>
</dbReference>
<evidence type="ECO:0000313" key="14">
    <source>
        <dbReference type="EMBL" id="BDW85714.1"/>
    </source>
</evidence>
<evidence type="ECO:0000313" key="15">
    <source>
        <dbReference type="Proteomes" id="UP001337723"/>
    </source>
</evidence>
<evidence type="ECO:0000256" key="10">
    <source>
        <dbReference type="ARBA" id="ARBA00022989"/>
    </source>
</evidence>
<comment type="subcellular location">
    <subcellularLocation>
        <location evidence="1">Cell inner membrane</location>
        <topology evidence="1">Multi-pass membrane protein</topology>
    </subcellularLocation>
</comment>
<evidence type="ECO:0000256" key="9">
    <source>
        <dbReference type="ARBA" id="ARBA00022692"/>
    </source>
</evidence>
<evidence type="ECO:0000256" key="6">
    <source>
        <dbReference type="ARBA" id="ARBA00022519"/>
    </source>
</evidence>
<comment type="pathway">
    <text evidence="2">Glycan metabolism; osmoregulated periplasmic glucan (OPG) biosynthesis.</text>
</comment>
<feature type="transmembrane region" description="Helical" evidence="12">
    <location>
        <begin position="21"/>
        <end position="46"/>
    </location>
</feature>
<dbReference type="GO" id="GO:0016758">
    <property type="term" value="F:hexosyltransferase activity"/>
    <property type="evidence" value="ECO:0007669"/>
    <property type="project" value="TreeGrafter"/>
</dbReference>
<evidence type="ECO:0000256" key="11">
    <source>
        <dbReference type="ARBA" id="ARBA00023136"/>
    </source>
</evidence>
<keyword evidence="9 12" id="KW-0812">Transmembrane</keyword>
<dbReference type="InterPro" id="IPR029044">
    <property type="entry name" value="Nucleotide-diphossugar_trans"/>
</dbReference>
<evidence type="ECO:0000256" key="4">
    <source>
        <dbReference type="ARBA" id="ARBA00020585"/>
    </source>
</evidence>
<dbReference type="NCBIfam" id="NF003962">
    <property type="entry name" value="PRK05454.2-5"/>
    <property type="match status" value="1"/>
</dbReference>
<name>A0AA48H380_9RHOB</name>
<evidence type="ECO:0000259" key="13">
    <source>
        <dbReference type="Pfam" id="PF13632"/>
    </source>
</evidence>
<keyword evidence="5" id="KW-1003">Cell membrane</keyword>
<proteinExistence type="inferred from homology"/>
<feature type="transmembrane region" description="Helical" evidence="12">
    <location>
        <begin position="426"/>
        <end position="447"/>
    </location>
</feature>
<accession>A0AA48H380</accession>
<dbReference type="Proteomes" id="UP001337723">
    <property type="component" value="Chromosome"/>
</dbReference>
<dbReference type="AlphaFoldDB" id="A0AA48H380"/>
<dbReference type="InterPro" id="IPR001173">
    <property type="entry name" value="Glyco_trans_2-like"/>
</dbReference>
<dbReference type="KEGG" id="rmai:MACH21_18910"/>
<evidence type="ECO:0000256" key="8">
    <source>
        <dbReference type="ARBA" id="ARBA00022679"/>
    </source>
</evidence>
<reference evidence="14 15" key="1">
    <citation type="submission" date="2023-01" db="EMBL/GenBank/DDBJ databases">
        <title>Complete genome sequence of Roseicyclus marinus strain Dej080120_10.</title>
        <authorList>
            <person name="Ueki S."/>
            <person name="Maruyama F."/>
        </authorList>
    </citation>
    <scope>NUCLEOTIDE SEQUENCE [LARGE SCALE GENOMIC DNA]</scope>
    <source>
        <strain evidence="14 15">Dej080120_10</strain>
    </source>
</reference>
<evidence type="ECO:0000256" key="3">
    <source>
        <dbReference type="ARBA" id="ARBA00009337"/>
    </source>
</evidence>
<dbReference type="SUPFAM" id="SSF53448">
    <property type="entry name" value="Nucleotide-diphospho-sugar transferases"/>
    <property type="match status" value="1"/>
</dbReference>
<dbReference type="RefSeq" id="WP_338271519.1">
    <property type="nucleotide sequence ID" value="NZ_AP027266.1"/>
</dbReference>
<protein>
    <recommendedName>
        <fullName evidence="4">Glucans biosynthesis glucosyltransferase H</fullName>
    </recommendedName>
</protein>
<organism evidence="14 15">
    <name type="scientific">Roseicyclus marinus</name>
    <dbReference type="NCBI Taxonomy" id="2161673"/>
    <lineage>
        <taxon>Bacteria</taxon>
        <taxon>Pseudomonadati</taxon>
        <taxon>Pseudomonadota</taxon>
        <taxon>Alphaproteobacteria</taxon>
        <taxon>Rhodobacterales</taxon>
        <taxon>Roseobacteraceae</taxon>
        <taxon>Roseicyclus</taxon>
    </lineage>
</organism>
<dbReference type="Pfam" id="PF13632">
    <property type="entry name" value="Glyco_trans_2_3"/>
    <property type="match status" value="1"/>
</dbReference>
<gene>
    <name evidence="14" type="primary">opgH</name>
    <name evidence="14" type="ORF">MACH21_18910</name>
</gene>
<comment type="similarity">
    <text evidence="3">Belongs to the glycosyltransferase 2 family. OpgH subfamily.</text>
</comment>
<evidence type="ECO:0000256" key="5">
    <source>
        <dbReference type="ARBA" id="ARBA00022475"/>
    </source>
</evidence>
<feature type="domain" description="Glycosyltransferase 2-like" evidence="13">
    <location>
        <begin position="192"/>
        <end position="402"/>
    </location>
</feature>
<sequence length="523" mass="55370">MSLAESHIGPFIGPRPMGRNWHFRAFVALTAGMAGGIATAVALAIADWTPASVAAMILVTLSALWISGGAATAILGLVQPRAPTAAPPEGWQPQGRTAILLTLCGEPADKVATALADLRRGLDRLGLAQSVAIFVLSDTSGAERILAEETALADLRAARALHYRRRPANTGRKPGNIADWLAAHGADFAYMAVLDADSKMSAHRLRALIHRIETQPRLGLVQAGMTLVPGKSRFGRYQRLSVRLLAPNFGRGMAAWAGRTGNYWGHNAIMRVAAFRAACDLPILSGPAPFGGAPLSHDFVEAAWIRRAGWAVVLDPDTRGSAEDGPQTLAEFHKRDRRWCQGNLQHLRLLAEPGLAPLSRLHFASGIMGYLAAPIWLALVGMIASGAVSVQGALPFLLIALVLILPKLCAMGALVIRARRPARRRVILRASAAELLLSTLIAPLVMIRQTGAVASVLMRRDCGWKSDRPARALPRGLPELAAGLGLVLLAVSTGPVAGLVWLLPIAAPLLAAPILLRALDAGA</sequence>
<dbReference type="PANTHER" id="PTHR43867:SF5">
    <property type="entry name" value="GLUCANS BIOSYNTHESIS GLUCOSYLTRANSFERASE H"/>
    <property type="match status" value="1"/>
</dbReference>
<evidence type="ECO:0000256" key="1">
    <source>
        <dbReference type="ARBA" id="ARBA00004429"/>
    </source>
</evidence>
<keyword evidence="15" id="KW-1185">Reference proteome</keyword>
<feature type="transmembrane region" description="Helical" evidence="12">
    <location>
        <begin position="367"/>
        <end position="388"/>
    </location>
</feature>
<dbReference type="EMBL" id="AP027266">
    <property type="protein sequence ID" value="BDW85714.1"/>
    <property type="molecule type" value="Genomic_DNA"/>
</dbReference>
<keyword evidence="8" id="KW-0808">Transferase</keyword>
<dbReference type="GO" id="GO:0005886">
    <property type="term" value="C:plasma membrane"/>
    <property type="evidence" value="ECO:0007669"/>
    <property type="project" value="UniProtKB-SubCell"/>
</dbReference>
<evidence type="ECO:0000256" key="12">
    <source>
        <dbReference type="SAM" id="Phobius"/>
    </source>
</evidence>
<keyword evidence="6" id="KW-0997">Cell inner membrane</keyword>
<evidence type="ECO:0000256" key="2">
    <source>
        <dbReference type="ARBA" id="ARBA00005001"/>
    </source>
</evidence>